<evidence type="ECO:0000256" key="3">
    <source>
        <dbReference type="ARBA" id="ARBA00022989"/>
    </source>
</evidence>
<keyword evidence="3 5" id="KW-1133">Transmembrane helix</keyword>
<dbReference type="GO" id="GO:0016020">
    <property type="term" value="C:membrane"/>
    <property type="evidence" value="ECO:0007669"/>
    <property type="project" value="UniProtKB-SubCell"/>
</dbReference>
<dbReference type="EMBL" id="VDGG01000010">
    <property type="protein sequence ID" value="TQR16543.1"/>
    <property type="molecule type" value="Genomic_DNA"/>
</dbReference>
<dbReference type="InterPro" id="IPR006977">
    <property type="entry name" value="Yip1_dom"/>
</dbReference>
<gene>
    <name evidence="7" type="ORF">FG383_06335</name>
</gene>
<evidence type="ECO:0000313" key="7">
    <source>
        <dbReference type="EMBL" id="TQR16543.1"/>
    </source>
</evidence>
<evidence type="ECO:0000256" key="4">
    <source>
        <dbReference type="ARBA" id="ARBA00023136"/>
    </source>
</evidence>
<dbReference type="Proteomes" id="UP000318937">
    <property type="component" value="Unassembled WGS sequence"/>
</dbReference>
<feature type="transmembrane region" description="Helical" evidence="5">
    <location>
        <begin position="187"/>
        <end position="210"/>
    </location>
</feature>
<comment type="subcellular location">
    <subcellularLocation>
        <location evidence="1">Membrane</location>
        <topology evidence="1">Multi-pass membrane protein</topology>
    </subcellularLocation>
</comment>
<name>A0A544TGE6_9BACI</name>
<protein>
    <submittedName>
        <fullName evidence="7">YIP1 family protein</fullName>
    </submittedName>
</protein>
<keyword evidence="8" id="KW-1185">Reference proteome</keyword>
<proteinExistence type="predicted"/>
<organism evidence="7 8">
    <name type="scientific">Psychrobacillus soli</name>
    <dbReference type="NCBI Taxonomy" id="1543965"/>
    <lineage>
        <taxon>Bacteria</taxon>
        <taxon>Bacillati</taxon>
        <taxon>Bacillota</taxon>
        <taxon>Bacilli</taxon>
        <taxon>Bacillales</taxon>
        <taxon>Bacillaceae</taxon>
        <taxon>Psychrobacillus</taxon>
    </lineage>
</organism>
<feature type="transmembrane region" description="Helical" evidence="5">
    <location>
        <begin position="63"/>
        <end position="92"/>
    </location>
</feature>
<reference evidence="7 8" key="1">
    <citation type="submission" date="2019-05" db="EMBL/GenBank/DDBJ databases">
        <title>Psychrobacillus vulpis sp. nov., a new species isolated from feces of a red fox that inhabits in The Tablas de Daimiel Natural Park, Albacete, Spain.</title>
        <authorList>
            <person name="Rodriguez M."/>
            <person name="Reina J.C."/>
            <person name="Bejar V."/>
            <person name="Llamas I."/>
        </authorList>
    </citation>
    <scope>NUCLEOTIDE SEQUENCE [LARGE SCALE GENOMIC DNA]</scope>
    <source>
        <strain evidence="7 8">NHI-2</strain>
    </source>
</reference>
<evidence type="ECO:0000256" key="2">
    <source>
        <dbReference type="ARBA" id="ARBA00022692"/>
    </source>
</evidence>
<dbReference type="RefSeq" id="WP_142606078.1">
    <property type="nucleotide sequence ID" value="NZ_VDGG01000010.1"/>
</dbReference>
<comment type="caution">
    <text evidence="7">The sequence shown here is derived from an EMBL/GenBank/DDBJ whole genome shotgun (WGS) entry which is preliminary data.</text>
</comment>
<evidence type="ECO:0000259" key="6">
    <source>
        <dbReference type="Pfam" id="PF04893"/>
    </source>
</evidence>
<dbReference type="Pfam" id="PF04893">
    <property type="entry name" value="Yip1"/>
    <property type="match status" value="1"/>
</dbReference>
<keyword evidence="4 5" id="KW-0472">Membrane</keyword>
<keyword evidence="2 5" id="KW-0812">Transmembrane</keyword>
<feature type="transmembrane region" description="Helical" evidence="5">
    <location>
        <begin position="32"/>
        <end position="51"/>
    </location>
</feature>
<accession>A0A544TGE6</accession>
<evidence type="ECO:0000256" key="1">
    <source>
        <dbReference type="ARBA" id="ARBA00004141"/>
    </source>
</evidence>
<dbReference type="OrthoDB" id="2987623at2"/>
<feature type="domain" description="Yip1" evidence="6">
    <location>
        <begin position="15"/>
        <end position="200"/>
    </location>
</feature>
<evidence type="ECO:0000313" key="8">
    <source>
        <dbReference type="Proteomes" id="UP000318937"/>
    </source>
</evidence>
<feature type="transmembrane region" description="Helical" evidence="5">
    <location>
        <begin position="147"/>
        <end position="166"/>
    </location>
</feature>
<evidence type="ECO:0000256" key="5">
    <source>
        <dbReference type="SAM" id="Phobius"/>
    </source>
</evidence>
<feature type="transmembrane region" description="Helical" evidence="5">
    <location>
        <begin position="104"/>
        <end position="127"/>
    </location>
</feature>
<sequence length="215" mass="24098">MKKEEFEALNPFYSIWLSTRETIRYVLDYKDLRYSLTIAAIAGIPSAINAADKLWERFDISLWLMLIGIIVLGPLLSLVGVYIGAAIYTWIGKLFGGIGKYKEMLQAIGIVMVTQIWMAPFWILSAIFVYNDFLVIDVVSGINPGAIIWFIISSLITITFSIWVIIIQSKAIGEVHQFSSWKGFATLIIPSIVIGIIVFIITIIIVFSFIGASTY</sequence>
<dbReference type="AlphaFoldDB" id="A0A544TGE6"/>